<gene>
    <name evidence="9" type="ORF">UV59_C0007G0051</name>
</gene>
<name>A0A0G1FF28_9BACT</name>
<dbReference type="GO" id="GO:0006281">
    <property type="term" value="P:DNA repair"/>
    <property type="evidence" value="ECO:0007669"/>
    <property type="project" value="InterPro"/>
</dbReference>
<evidence type="ECO:0000313" key="10">
    <source>
        <dbReference type="Proteomes" id="UP000034543"/>
    </source>
</evidence>
<evidence type="ECO:0000313" key="9">
    <source>
        <dbReference type="EMBL" id="KKS85468.1"/>
    </source>
</evidence>
<keyword evidence="4" id="KW-0378">Hydrolase</keyword>
<dbReference type="InterPro" id="IPR041122">
    <property type="entry name" value="RecJ_OB"/>
</dbReference>
<dbReference type="Gene3D" id="3.90.1640.30">
    <property type="match status" value="1"/>
</dbReference>
<dbReference type="Proteomes" id="UP000034543">
    <property type="component" value="Unassembled WGS sequence"/>
</dbReference>
<proteinExistence type="inferred from homology"/>
<dbReference type="Pfam" id="PF01368">
    <property type="entry name" value="DHH"/>
    <property type="match status" value="1"/>
</dbReference>
<dbReference type="Gene3D" id="2.40.50.460">
    <property type="match status" value="1"/>
</dbReference>
<feature type="domain" description="DHHA1" evidence="7">
    <location>
        <begin position="339"/>
        <end position="431"/>
    </location>
</feature>
<reference evidence="9 10" key="1">
    <citation type="journal article" date="2015" name="Nature">
        <title>rRNA introns, odd ribosomes, and small enigmatic genomes across a large radiation of phyla.</title>
        <authorList>
            <person name="Brown C.T."/>
            <person name="Hug L.A."/>
            <person name="Thomas B.C."/>
            <person name="Sharon I."/>
            <person name="Castelle C.J."/>
            <person name="Singh A."/>
            <person name="Wilkins M.J."/>
            <person name="Williams K.H."/>
            <person name="Banfield J.F."/>
        </authorList>
    </citation>
    <scope>NUCLEOTIDE SEQUENCE [LARGE SCALE GENOMIC DNA]</scope>
</reference>
<dbReference type="InterPro" id="IPR051673">
    <property type="entry name" value="SSDNA_exonuclease_RecJ"/>
</dbReference>
<sequence>MKKWVFLSELKKSQLTSKEIIQILLKNRGIASKKEIEQFLHPPDPYLLTAKDVGISVTELTKALSRIKQAADAHETVVVYADYDADGITAGTIMWETLHNLGLQVFPYIPHRVEEGYGFSIKGIDAIQQKYNPQLIISVDHGITAAEKIAYARTKGVDIIVTDHHVKPDKLPQCPVVHTTELCGAGVAWFLAFSLLKNTDLFTQTYRQELLALVTIGTVADMVPLTGASRSIVKYGILALNETKRVGLQALIHDAGLETGTIGTYEISHILAPRLNAMGRLVHGLDALRLLCTRQKEKAEELAHKLGLTNHERQIMTEETVLHAKDLVAAELTNGKKKKLLFVSHDEYNLGVIGLVAGKLVEMYYVPAIVVARGEQVSKASARSISGFNIIEAIRSCSELLIDAGGHPMAAGFTIATEQLSLLQQKLETFAAAKLTPELLERTLKIDLELPLETVTFDLVTTIQTLAPFGIGNTEPVFVTRNLEILETRLVGRDRKHLKLRLRPVGSLQRLTAIESIGFNMGDLYEKIPAGTNVDVAYTVENNVWNGQESLQLKLKDLKLHA</sequence>
<dbReference type="InterPro" id="IPR038763">
    <property type="entry name" value="DHH_sf"/>
</dbReference>
<dbReference type="PANTHER" id="PTHR30255:SF2">
    <property type="entry name" value="SINGLE-STRANDED-DNA-SPECIFIC EXONUCLEASE RECJ"/>
    <property type="match status" value="1"/>
</dbReference>
<dbReference type="GO" id="GO:0003676">
    <property type="term" value="F:nucleic acid binding"/>
    <property type="evidence" value="ECO:0007669"/>
    <property type="project" value="InterPro"/>
</dbReference>
<comment type="similarity">
    <text evidence="1">Belongs to the RecJ family.</text>
</comment>
<evidence type="ECO:0000259" key="6">
    <source>
        <dbReference type="Pfam" id="PF01368"/>
    </source>
</evidence>
<dbReference type="InterPro" id="IPR004610">
    <property type="entry name" value="RecJ"/>
</dbReference>
<evidence type="ECO:0000256" key="3">
    <source>
        <dbReference type="ARBA" id="ARBA00022722"/>
    </source>
</evidence>
<feature type="domain" description="RecJ OB" evidence="8">
    <location>
        <begin position="446"/>
        <end position="557"/>
    </location>
</feature>
<dbReference type="Pfam" id="PF17768">
    <property type="entry name" value="RecJ_OB"/>
    <property type="match status" value="1"/>
</dbReference>
<evidence type="ECO:0000256" key="5">
    <source>
        <dbReference type="ARBA" id="ARBA00022839"/>
    </source>
</evidence>
<evidence type="ECO:0000256" key="1">
    <source>
        <dbReference type="ARBA" id="ARBA00005915"/>
    </source>
</evidence>
<dbReference type="STRING" id="1618436.UV59_C0007G0051"/>
<dbReference type="PANTHER" id="PTHR30255">
    <property type="entry name" value="SINGLE-STRANDED-DNA-SPECIFIC EXONUCLEASE RECJ"/>
    <property type="match status" value="1"/>
</dbReference>
<feature type="domain" description="DDH" evidence="6">
    <location>
        <begin position="77"/>
        <end position="218"/>
    </location>
</feature>
<dbReference type="NCBIfam" id="TIGR00644">
    <property type="entry name" value="recJ"/>
    <property type="match status" value="1"/>
</dbReference>
<dbReference type="EMBL" id="LCFB01000007">
    <property type="protein sequence ID" value="KKS85468.1"/>
    <property type="molecule type" value="Genomic_DNA"/>
</dbReference>
<dbReference type="GO" id="GO:0008409">
    <property type="term" value="F:5'-3' exonuclease activity"/>
    <property type="evidence" value="ECO:0007669"/>
    <property type="project" value="InterPro"/>
</dbReference>
<dbReference type="GO" id="GO:0006310">
    <property type="term" value="P:DNA recombination"/>
    <property type="evidence" value="ECO:0007669"/>
    <property type="project" value="InterPro"/>
</dbReference>
<dbReference type="InterPro" id="IPR003156">
    <property type="entry name" value="DHHA1_dom"/>
</dbReference>
<accession>A0A0G1FF28</accession>
<keyword evidence="5 9" id="KW-0269">Exonuclease</keyword>
<protein>
    <recommendedName>
        <fullName evidence="2">Single-stranded-DNA-specific exonuclease RecJ</fullName>
    </recommendedName>
</protein>
<comment type="caution">
    <text evidence="9">The sequence shown here is derived from an EMBL/GenBank/DDBJ whole genome shotgun (WGS) entry which is preliminary data.</text>
</comment>
<evidence type="ECO:0000256" key="2">
    <source>
        <dbReference type="ARBA" id="ARBA00019841"/>
    </source>
</evidence>
<dbReference type="Pfam" id="PF02272">
    <property type="entry name" value="DHHA1"/>
    <property type="match status" value="1"/>
</dbReference>
<evidence type="ECO:0000259" key="8">
    <source>
        <dbReference type="Pfam" id="PF17768"/>
    </source>
</evidence>
<keyword evidence="3" id="KW-0540">Nuclease</keyword>
<evidence type="ECO:0000259" key="7">
    <source>
        <dbReference type="Pfam" id="PF02272"/>
    </source>
</evidence>
<evidence type="ECO:0000256" key="4">
    <source>
        <dbReference type="ARBA" id="ARBA00022801"/>
    </source>
</evidence>
<dbReference type="SUPFAM" id="SSF64182">
    <property type="entry name" value="DHH phosphoesterases"/>
    <property type="match status" value="1"/>
</dbReference>
<dbReference type="AlphaFoldDB" id="A0A0G1FF28"/>
<organism evidence="9 10">
    <name type="scientific">Candidatus Gottesmanbacteria bacterium GW2011_GWA1_43_11</name>
    <dbReference type="NCBI Taxonomy" id="1618436"/>
    <lineage>
        <taxon>Bacteria</taxon>
        <taxon>Candidatus Gottesmaniibacteriota</taxon>
    </lineage>
</organism>
<dbReference type="InterPro" id="IPR001667">
    <property type="entry name" value="DDH_dom"/>
</dbReference>